<gene>
    <name evidence="1" type="ORF">CH360_13070</name>
    <name evidence="2" type="ORF">CH373_04260</name>
</gene>
<organism evidence="2 4">
    <name type="scientific">Leptospira perolatii</name>
    <dbReference type="NCBI Taxonomy" id="2023191"/>
    <lineage>
        <taxon>Bacteria</taxon>
        <taxon>Pseudomonadati</taxon>
        <taxon>Spirochaetota</taxon>
        <taxon>Spirochaetia</taxon>
        <taxon>Leptospirales</taxon>
        <taxon>Leptospiraceae</taxon>
        <taxon>Leptospira</taxon>
    </lineage>
</organism>
<dbReference type="Proteomes" id="UP000231990">
    <property type="component" value="Unassembled WGS sequence"/>
</dbReference>
<evidence type="ECO:0000313" key="1">
    <source>
        <dbReference type="EMBL" id="PJZ68990.1"/>
    </source>
</evidence>
<accession>A0A2M9ZQ95</accession>
<dbReference type="Proteomes" id="UP000231962">
    <property type="component" value="Unassembled WGS sequence"/>
</dbReference>
<evidence type="ECO:0000313" key="2">
    <source>
        <dbReference type="EMBL" id="PJZ74141.1"/>
    </source>
</evidence>
<dbReference type="AlphaFoldDB" id="A0A2M9ZQ95"/>
<evidence type="ECO:0000313" key="4">
    <source>
        <dbReference type="Proteomes" id="UP000231990"/>
    </source>
</evidence>
<protein>
    <submittedName>
        <fullName evidence="2">Uncharacterized protein</fullName>
    </submittedName>
</protein>
<evidence type="ECO:0000313" key="3">
    <source>
        <dbReference type="Proteomes" id="UP000231962"/>
    </source>
</evidence>
<sequence length="96" mass="11355">MKRFYLLLFLLFLSNCFSSTVYYFDSLRMNEVPESVRRGLYKQDEIGCGVPLRELMVQISEKNPNATYIRDLEVYKKDDGLFGSCYRLRYGLEISQ</sequence>
<comment type="caution">
    <text evidence="2">The sequence shown here is derived from an EMBL/GenBank/DDBJ whole genome shotgun (WGS) entry which is preliminary data.</text>
</comment>
<dbReference type="OrthoDB" id="330738at2"/>
<dbReference type="EMBL" id="NPDY01000013">
    <property type="protein sequence ID" value="PJZ68990.1"/>
    <property type="molecule type" value="Genomic_DNA"/>
</dbReference>
<reference evidence="3 4" key="1">
    <citation type="submission" date="2017-07" db="EMBL/GenBank/DDBJ databases">
        <title>Leptospira spp. isolated from tropical soils.</title>
        <authorList>
            <person name="Thibeaux R."/>
            <person name="Iraola G."/>
            <person name="Ferres I."/>
            <person name="Bierque E."/>
            <person name="Girault D."/>
            <person name="Soupe-Gilbert M.-E."/>
            <person name="Picardeau M."/>
            <person name="Goarant C."/>
        </authorList>
    </citation>
    <scope>NUCLEOTIDE SEQUENCE [LARGE SCALE GENOMIC DNA]</scope>
    <source>
        <strain evidence="2 4">FH1-B-B1</strain>
        <strain evidence="1 3">FH1-B-C1</strain>
    </source>
</reference>
<name>A0A2M9ZQ95_9LEPT</name>
<keyword evidence="3" id="KW-1185">Reference proteome</keyword>
<proteinExistence type="predicted"/>
<dbReference type="EMBL" id="NPDZ01000002">
    <property type="protein sequence ID" value="PJZ74141.1"/>
    <property type="molecule type" value="Genomic_DNA"/>
</dbReference>